<dbReference type="GO" id="GO:0009103">
    <property type="term" value="P:lipopolysaccharide biosynthetic process"/>
    <property type="evidence" value="ECO:0007669"/>
    <property type="project" value="UniProtKB-KW"/>
</dbReference>
<evidence type="ECO:0000256" key="7">
    <source>
        <dbReference type="ARBA" id="ARBA00031367"/>
    </source>
</evidence>
<dbReference type="RefSeq" id="WP_116048256.1">
    <property type="nucleotide sequence ID" value="NZ_QUBQ01000004.1"/>
</dbReference>
<dbReference type="PANTHER" id="PTHR43318:SF2">
    <property type="entry name" value="UDP-N-ACETYLGLUCOSAMINE 4,6-DEHYDRATASE (INVERTING)"/>
    <property type="match status" value="1"/>
</dbReference>
<organism evidence="11 12">
    <name type="scientific">Paenibacillus paeoniae</name>
    <dbReference type="NCBI Taxonomy" id="2292705"/>
    <lineage>
        <taxon>Bacteria</taxon>
        <taxon>Bacillati</taxon>
        <taxon>Bacillota</taxon>
        <taxon>Bacilli</taxon>
        <taxon>Bacillales</taxon>
        <taxon>Paenibacillaceae</taxon>
        <taxon>Paenibacillus</taxon>
    </lineage>
</organism>
<protein>
    <recommendedName>
        <fullName evidence="4">UDP-glucose 4-epimerase</fullName>
        <ecNumber evidence="3">5.1.3.2</ecNumber>
    </recommendedName>
    <alternativeName>
        <fullName evidence="8">Galactowaldenase</fullName>
    </alternativeName>
    <alternativeName>
        <fullName evidence="7">UDP-galactose 4-epimerase</fullName>
    </alternativeName>
</protein>
<dbReference type="GO" id="GO:0003978">
    <property type="term" value="F:UDP-glucose 4-epimerase activity"/>
    <property type="evidence" value="ECO:0007669"/>
    <property type="project" value="UniProtKB-EC"/>
</dbReference>
<evidence type="ECO:0000259" key="9">
    <source>
        <dbReference type="Pfam" id="PF02719"/>
    </source>
</evidence>
<evidence type="ECO:0000313" key="11">
    <source>
        <dbReference type="EMBL" id="REK71918.1"/>
    </source>
</evidence>
<dbReference type="InterPro" id="IPR003869">
    <property type="entry name" value="Polysac_CapD-like"/>
</dbReference>
<evidence type="ECO:0000256" key="1">
    <source>
        <dbReference type="ARBA" id="ARBA00000083"/>
    </source>
</evidence>
<keyword evidence="12" id="KW-1185">Reference proteome</keyword>
<evidence type="ECO:0000313" key="12">
    <source>
        <dbReference type="Proteomes" id="UP000261905"/>
    </source>
</evidence>
<feature type="domain" description="UDP-glucose 4-epimerase CapD C-terminal" evidence="10">
    <location>
        <begin position="284"/>
        <end position="331"/>
    </location>
</feature>
<name>A0A371P8Q6_9BACL</name>
<evidence type="ECO:0000256" key="4">
    <source>
        <dbReference type="ARBA" id="ARBA00018569"/>
    </source>
</evidence>
<comment type="caution">
    <text evidence="11">The sequence shown here is derived from an EMBL/GenBank/DDBJ whole genome shotgun (WGS) entry which is preliminary data.</text>
</comment>
<evidence type="ECO:0000259" key="10">
    <source>
        <dbReference type="Pfam" id="PF08485"/>
    </source>
</evidence>
<dbReference type="InterPro" id="IPR013692">
    <property type="entry name" value="CapD_C"/>
</dbReference>
<keyword evidence="6" id="KW-0413">Isomerase</keyword>
<dbReference type="SUPFAM" id="SSF51735">
    <property type="entry name" value="NAD(P)-binding Rossmann-fold domains"/>
    <property type="match status" value="1"/>
</dbReference>
<dbReference type="Pfam" id="PF08485">
    <property type="entry name" value="Polysacc_syn_2C"/>
    <property type="match status" value="1"/>
</dbReference>
<evidence type="ECO:0000256" key="2">
    <source>
        <dbReference type="ARBA" id="ARBA00007430"/>
    </source>
</evidence>
<dbReference type="Pfam" id="PF02719">
    <property type="entry name" value="Polysacc_synt_2"/>
    <property type="match status" value="1"/>
</dbReference>
<keyword evidence="5" id="KW-0448">Lipopolysaccharide biosynthesis</keyword>
<dbReference type="Proteomes" id="UP000261905">
    <property type="component" value="Unassembled WGS sequence"/>
</dbReference>
<evidence type="ECO:0000256" key="8">
    <source>
        <dbReference type="ARBA" id="ARBA00033067"/>
    </source>
</evidence>
<dbReference type="EMBL" id="QUBQ01000004">
    <property type="protein sequence ID" value="REK71918.1"/>
    <property type="molecule type" value="Genomic_DNA"/>
</dbReference>
<dbReference type="CDD" id="cd05237">
    <property type="entry name" value="UDP_invert_4-6DH_SDR_e"/>
    <property type="match status" value="1"/>
</dbReference>
<reference evidence="11 12" key="1">
    <citation type="submission" date="2018-08" db="EMBL/GenBank/DDBJ databases">
        <title>Paenibacillus sp. M4BSY-1, whole genome shotgun sequence.</title>
        <authorList>
            <person name="Tuo L."/>
        </authorList>
    </citation>
    <scope>NUCLEOTIDE SEQUENCE [LARGE SCALE GENOMIC DNA]</scope>
    <source>
        <strain evidence="11 12">M4BSY-1</strain>
    </source>
</reference>
<comment type="similarity">
    <text evidence="2">Belongs to the polysaccharide synthase family.</text>
</comment>
<dbReference type="EC" id="5.1.3.2" evidence="3"/>
<dbReference type="InterPro" id="IPR036291">
    <property type="entry name" value="NAD(P)-bd_dom_sf"/>
</dbReference>
<dbReference type="OrthoDB" id="9803111at2"/>
<dbReference type="Gene3D" id="3.40.50.720">
    <property type="entry name" value="NAD(P)-binding Rossmann-like Domain"/>
    <property type="match status" value="1"/>
</dbReference>
<sequence length="339" mass="37947">MFTDKTLLITGGTGSFGNVVLERFLNTDIKEIRIFSRDEKKQDDMRTLYKNNKIKFFIGDVRDISSVNTAMFDVDYVFHAAALKQVPSCEFFPLEAVKTNVLGTDNVLTAAIQAGVKKVICLSTDKAAYPVNAMGISKAMMEKTFIAKSRMVSPDKTLICGTRYGNVMASRGSVIPLFIEQIKAGKPITITDPKMTRFIMSLEEAVELVLYAFHHASNGDIMVQKSPSSYIGDLAQALKELFGANNNIEVIGTRHGEKVYEVLLTKEEAAKAVELDHFYRVPSDNRDLNYGKYLEDGSHKIMLTDEYNSNNTKILSVPEIKEKLLQLAFVQEELRAWKG</sequence>
<dbReference type="InterPro" id="IPR051203">
    <property type="entry name" value="Polysaccharide_Synthase-Rel"/>
</dbReference>
<comment type="catalytic activity">
    <reaction evidence="1">
        <text>UDP-alpha-D-glucose = UDP-alpha-D-galactose</text>
        <dbReference type="Rhea" id="RHEA:22168"/>
        <dbReference type="ChEBI" id="CHEBI:58885"/>
        <dbReference type="ChEBI" id="CHEBI:66914"/>
        <dbReference type="EC" id="5.1.3.2"/>
    </reaction>
</comment>
<feature type="domain" description="Polysaccharide biosynthesis protein CapD-like" evidence="9">
    <location>
        <begin position="7"/>
        <end position="281"/>
    </location>
</feature>
<evidence type="ECO:0000256" key="3">
    <source>
        <dbReference type="ARBA" id="ARBA00013189"/>
    </source>
</evidence>
<dbReference type="PANTHER" id="PTHR43318">
    <property type="entry name" value="UDP-N-ACETYLGLUCOSAMINE 4,6-DEHYDRATASE"/>
    <property type="match status" value="1"/>
</dbReference>
<accession>A0A371P8Q6</accession>
<dbReference type="AlphaFoldDB" id="A0A371P8Q6"/>
<gene>
    <name evidence="11" type="ORF">DX130_19630</name>
</gene>
<evidence type="ECO:0000256" key="6">
    <source>
        <dbReference type="ARBA" id="ARBA00023235"/>
    </source>
</evidence>
<proteinExistence type="inferred from homology"/>
<evidence type="ECO:0000256" key="5">
    <source>
        <dbReference type="ARBA" id="ARBA00022985"/>
    </source>
</evidence>